<evidence type="ECO:0000313" key="3">
    <source>
        <dbReference type="EMBL" id="KAG2184786.1"/>
    </source>
</evidence>
<feature type="region of interest" description="Disordered" evidence="1">
    <location>
        <begin position="173"/>
        <end position="224"/>
    </location>
</feature>
<feature type="transmembrane region" description="Helical" evidence="2">
    <location>
        <begin position="91"/>
        <end position="110"/>
    </location>
</feature>
<dbReference type="EMBL" id="JAEPQZ010000002">
    <property type="protein sequence ID" value="KAG2184786.1"/>
    <property type="molecule type" value="Genomic_DNA"/>
</dbReference>
<comment type="caution">
    <text evidence="3">The sequence shown here is derived from an EMBL/GenBank/DDBJ whole genome shotgun (WGS) entry which is preliminary data.</text>
</comment>
<evidence type="ECO:0000256" key="1">
    <source>
        <dbReference type="SAM" id="MobiDB-lite"/>
    </source>
</evidence>
<gene>
    <name evidence="3" type="ORF">INT43_000699</name>
</gene>
<feature type="transmembrane region" description="Helical" evidence="2">
    <location>
        <begin position="146"/>
        <end position="164"/>
    </location>
</feature>
<protein>
    <submittedName>
        <fullName evidence="3">Uncharacterized protein</fullName>
    </submittedName>
</protein>
<feature type="compositionally biased region" description="Low complexity" evidence="1">
    <location>
        <begin position="186"/>
        <end position="196"/>
    </location>
</feature>
<keyword evidence="2" id="KW-0812">Transmembrane</keyword>
<dbReference type="Proteomes" id="UP000654370">
    <property type="component" value="Unassembled WGS sequence"/>
</dbReference>
<keyword evidence="4" id="KW-1185">Reference proteome</keyword>
<accession>A0A8H7Q4Z6</accession>
<reference evidence="3" key="1">
    <citation type="submission" date="2020-12" db="EMBL/GenBank/DDBJ databases">
        <title>Metabolic potential, ecology and presence of endohyphal bacteria is reflected in genomic diversity of Mucoromycotina.</title>
        <authorList>
            <person name="Muszewska A."/>
            <person name="Okrasinska A."/>
            <person name="Steczkiewicz K."/>
            <person name="Drgas O."/>
            <person name="Orlowska M."/>
            <person name="Perlinska-Lenart U."/>
            <person name="Aleksandrzak-Piekarczyk T."/>
            <person name="Szatraj K."/>
            <person name="Zielenkiewicz U."/>
            <person name="Pilsyk S."/>
            <person name="Malc E."/>
            <person name="Mieczkowski P."/>
            <person name="Kruszewska J.S."/>
            <person name="Biernat P."/>
            <person name="Pawlowska J."/>
        </authorList>
    </citation>
    <scope>NUCLEOTIDE SEQUENCE</scope>
    <source>
        <strain evidence="3">WA0000067209</strain>
    </source>
</reference>
<keyword evidence="2" id="KW-1133">Transmembrane helix</keyword>
<proteinExistence type="predicted"/>
<feature type="transmembrane region" description="Helical" evidence="2">
    <location>
        <begin position="12"/>
        <end position="32"/>
    </location>
</feature>
<evidence type="ECO:0000313" key="4">
    <source>
        <dbReference type="Proteomes" id="UP000654370"/>
    </source>
</evidence>
<name>A0A8H7Q4Z6_MORIS</name>
<organism evidence="3 4">
    <name type="scientific">Mortierella isabellina</name>
    <name type="common">Filamentous fungus</name>
    <name type="synonym">Umbelopsis isabellina</name>
    <dbReference type="NCBI Taxonomy" id="91625"/>
    <lineage>
        <taxon>Eukaryota</taxon>
        <taxon>Fungi</taxon>
        <taxon>Fungi incertae sedis</taxon>
        <taxon>Mucoromycota</taxon>
        <taxon>Mucoromycotina</taxon>
        <taxon>Umbelopsidomycetes</taxon>
        <taxon>Umbelopsidales</taxon>
        <taxon>Umbelopsidaceae</taxon>
        <taxon>Umbelopsis</taxon>
    </lineage>
</organism>
<evidence type="ECO:0000256" key="2">
    <source>
        <dbReference type="SAM" id="Phobius"/>
    </source>
</evidence>
<sequence length="345" mass="38414">MLALIVRNILRVIQVIGALGTVICHSGEYTYLNQYLALLASDTSMDMTTEFTPEVPSVVWFLVSVVSIIVSLLVATLAFRRVSRIKSIERALAFFMVIIWGLSVGAVFALDEQFYSFDDVDSPDDTSEAVYLVEHHLVLYADLTRAMALVALSGWVLGLLFSLLSDCLSGHRHSHDPEKDQLNQWSTGTNSTTTTTEFSERYGPLQHHTARTPPSMVQTSSSYRNSTYKTPMEVANRASMAAHHEDMSSTHSWETNSHSSPRTPTIGITTPPLAFAKSEHPSSPLYDIPPSRGSYSYVYQDFPEIVTTPNHDELEEENVSPTSFAYLITNPKSPIPSLRRTKSFN</sequence>
<feature type="transmembrane region" description="Helical" evidence="2">
    <location>
        <begin position="58"/>
        <end position="79"/>
    </location>
</feature>
<dbReference type="OrthoDB" id="2387366at2759"/>
<dbReference type="AlphaFoldDB" id="A0A8H7Q4Z6"/>
<feature type="compositionally biased region" description="Polar residues" evidence="1">
    <location>
        <begin position="215"/>
        <end position="224"/>
    </location>
</feature>
<keyword evidence="2" id="KW-0472">Membrane</keyword>